<dbReference type="Pfam" id="PF02602">
    <property type="entry name" value="HEM4"/>
    <property type="match status" value="1"/>
</dbReference>
<keyword evidence="2" id="KW-0489">Methyltransferase</keyword>
<dbReference type="InterPro" id="IPR036108">
    <property type="entry name" value="4pyrrol_syn_uPrphyn_synt_sf"/>
</dbReference>
<dbReference type="GO" id="GO:0033014">
    <property type="term" value="P:tetrapyrrole biosynthetic process"/>
    <property type="evidence" value="ECO:0007669"/>
    <property type="project" value="InterPro"/>
</dbReference>
<evidence type="ECO:0000313" key="3">
    <source>
        <dbReference type="Proteomes" id="UP001157355"/>
    </source>
</evidence>
<reference evidence="2 3" key="1">
    <citation type="journal article" date="2014" name="Int. J. Syst. Evol. Microbiol.">
        <title>Complete genome sequence of Corynebacterium casei LMG S-19264T (=DSM 44701T), isolated from a smear-ripened cheese.</title>
        <authorList>
            <consortium name="US DOE Joint Genome Institute (JGI-PGF)"/>
            <person name="Walter F."/>
            <person name="Albersmeier A."/>
            <person name="Kalinowski J."/>
            <person name="Ruckert C."/>
        </authorList>
    </citation>
    <scope>NUCLEOTIDE SEQUENCE [LARGE SCALE GENOMIC DNA]</scope>
    <source>
        <strain evidence="2 3">NBRC 111766</strain>
    </source>
</reference>
<accession>A0AA37U644</accession>
<dbReference type="AlphaFoldDB" id="A0AA37U644"/>
<gene>
    <name evidence="2" type="ORF">GCM10010873_11900</name>
</gene>
<dbReference type="CDD" id="cd06578">
    <property type="entry name" value="HemD"/>
    <property type="match status" value="1"/>
</dbReference>
<evidence type="ECO:0000259" key="1">
    <source>
        <dbReference type="Pfam" id="PF02602"/>
    </source>
</evidence>
<keyword evidence="2" id="KW-0808">Transferase</keyword>
<name>A0AA37U644_9RHOB</name>
<dbReference type="GO" id="GO:0008168">
    <property type="term" value="F:methyltransferase activity"/>
    <property type="evidence" value="ECO:0007669"/>
    <property type="project" value="UniProtKB-KW"/>
</dbReference>
<keyword evidence="3" id="KW-1185">Reference proteome</keyword>
<comment type="caution">
    <text evidence="2">The sequence shown here is derived from an EMBL/GenBank/DDBJ whole genome shotgun (WGS) entry which is preliminary data.</text>
</comment>
<dbReference type="GO" id="GO:0032259">
    <property type="term" value="P:methylation"/>
    <property type="evidence" value="ECO:0007669"/>
    <property type="project" value="UniProtKB-KW"/>
</dbReference>
<protein>
    <submittedName>
        <fullName evidence="2">Uroporphyrinogen III methyltransferase</fullName>
    </submittedName>
</protein>
<dbReference type="RefSeq" id="WP_284324417.1">
    <property type="nucleotide sequence ID" value="NZ_BSPP01000004.1"/>
</dbReference>
<dbReference type="Proteomes" id="UP001157355">
    <property type="component" value="Unassembled WGS sequence"/>
</dbReference>
<dbReference type="SUPFAM" id="SSF69618">
    <property type="entry name" value="HemD-like"/>
    <property type="match status" value="1"/>
</dbReference>
<evidence type="ECO:0000313" key="2">
    <source>
        <dbReference type="EMBL" id="GLS86216.1"/>
    </source>
</evidence>
<dbReference type="InterPro" id="IPR003754">
    <property type="entry name" value="4pyrrol_synth_uPrphyn_synth"/>
</dbReference>
<dbReference type="Gene3D" id="3.40.50.10090">
    <property type="match status" value="1"/>
</dbReference>
<dbReference type="GO" id="GO:0004852">
    <property type="term" value="F:uroporphyrinogen-III synthase activity"/>
    <property type="evidence" value="ECO:0007669"/>
    <property type="project" value="InterPro"/>
</dbReference>
<sequence>MARQSHPTILLTRPAQQSQRFAAQIGGAVISPLMRPEFSTPHLPREDFSAIVLTSETGAEAAGRISATGAPLPKRAFCVGNRTADAAQKLGFEASSAAGDADDLLAHILRAQPAGQVLLLRGQDSAGDLQNRLVLAGIPTVSLVIYRQIALQLNDEAITILQGAAPVILPVFSPRSARILAAELRRIAAVAPIWLAALSAAVADGFDFPTVRTEIALRPDSAAMRAAIDALLRAG</sequence>
<dbReference type="EMBL" id="BSPP01000004">
    <property type="protein sequence ID" value="GLS86216.1"/>
    <property type="molecule type" value="Genomic_DNA"/>
</dbReference>
<proteinExistence type="predicted"/>
<feature type="domain" description="Tetrapyrrole biosynthesis uroporphyrinogen III synthase" evidence="1">
    <location>
        <begin position="22"/>
        <end position="193"/>
    </location>
</feature>
<organism evidence="2 3">
    <name type="scientific">Cypionkella aquatica</name>
    <dbReference type="NCBI Taxonomy" id="1756042"/>
    <lineage>
        <taxon>Bacteria</taxon>
        <taxon>Pseudomonadati</taxon>
        <taxon>Pseudomonadota</taxon>
        <taxon>Alphaproteobacteria</taxon>
        <taxon>Rhodobacterales</taxon>
        <taxon>Paracoccaceae</taxon>
        <taxon>Cypionkella</taxon>
    </lineage>
</organism>